<evidence type="ECO:0000313" key="5">
    <source>
        <dbReference type="EMBL" id="GAA0876306.1"/>
    </source>
</evidence>
<dbReference type="Proteomes" id="UP001501126">
    <property type="component" value="Unassembled WGS sequence"/>
</dbReference>
<dbReference type="RefSeq" id="WP_343788854.1">
    <property type="nucleotide sequence ID" value="NZ_BAAAFH010000022.1"/>
</dbReference>
<dbReference type="InterPro" id="IPR020449">
    <property type="entry name" value="Tscrpt_reg_AraC-type_HTH"/>
</dbReference>
<dbReference type="EMBL" id="BAAAFH010000022">
    <property type="protein sequence ID" value="GAA0876306.1"/>
    <property type="molecule type" value="Genomic_DNA"/>
</dbReference>
<dbReference type="InterPro" id="IPR018060">
    <property type="entry name" value="HTH_AraC"/>
</dbReference>
<accession>A0ABN1MSL1</accession>
<proteinExistence type="predicted"/>
<dbReference type="SMART" id="SM00342">
    <property type="entry name" value="HTH_ARAC"/>
    <property type="match status" value="1"/>
</dbReference>
<evidence type="ECO:0000259" key="4">
    <source>
        <dbReference type="PROSITE" id="PS01124"/>
    </source>
</evidence>
<evidence type="ECO:0000256" key="2">
    <source>
        <dbReference type="ARBA" id="ARBA00023125"/>
    </source>
</evidence>
<evidence type="ECO:0000313" key="6">
    <source>
        <dbReference type="Proteomes" id="UP001501126"/>
    </source>
</evidence>
<dbReference type="Pfam" id="PF12833">
    <property type="entry name" value="HTH_18"/>
    <property type="match status" value="1"/>
</dbReference>
<reference evidence="5 6" key="1">
    <citation type="journal article" date="2019" name="Int. J. Syst. Evol. Microbiol.">
        <title>The Global Catalogue of Microorganisms (GCM) 10K type strain sequencing project: providing services to taxonomists for standard genome sequencing and annotation.</title>
        <authorList>
            <consortium name="The Broad Institute Genomics Platform"/>
            <consortium name="The Broad Institute Genome Sequencing Center for Infectious Disease"/>
            <person name="Wu L."/>
            <person name="Ma J."/>
        </authorList>
    </citation>
    <scope>NUCLEOTIDE SEQUENCE [LARGE SCALE GENOMIC DNA]</scope>
    <source>
        <strain evidence="5 6">JCM 16083</strain>
    </source>
</reference>
<evidence type="ECO:0000256" key="1">
    <source>
        <dbReference type="ARBA" id="ARBA00023015"/>
    </source>
</evidence>
<sequence>MSQPVIHVKTLSEVHAMFGLPKPKHPLISVLRHADLQLDENFGEQRFSADMYMISLKDKQQAEMQYGRNTYDFQEGTMVFIAPDQVFATRGADFSETGDEWSILVHKDFITQSDLWSQMSNYHFFKYESNEALHLSDEEKKSLTEIVQKIEREYHQRIDKHTNEIISINLESLLKYCQRYYDRQFITRKSINKGFLVRFENFLKDYFADDLAEKGMLTVAACGKALNMSDHYMSDLLKAETGKSAKEHIDLFLIDKAKQLLLQSEQSISEIAYELGFNYPNHFSKLFKSKTGLSPSEFRSYS</sequence>
<dbReference type="SUPFAM" id="SSF46689">
    <property type="entry name" value="Homeodomain-like"/>
    <property type="match status" value="1"/>
</dbReference>
<dbReference type="Gene3D" id="1.10.10.60">
    <property type="entry name" value="Homeodomain-like"/>
    <property type="match status" value="1"/>
</dbReference>
<dbReference type="PANTHER" id="PTHR43280:SF32">
    <property type="entry name" value="TRANSCRIPTIONAL REGULATORY PROTEIN"/>
    <property type="match status" value="1"/>
</dbReference>
<dbReference type="PANTHER" id="PTHR43280">
    <property type="entry name" value="ARAC-FAMILY TRANSCRIPTIONAL REGULATOR"/>
    <property type="match status" value="1"/>
</dbReference>
<dbReference type="InterPro" id="IPR009057">
    <property type="entry name" value="Homeodomain-like_sf"/>
</dbReference>
<dbReference type="PROSITE" id="PS01124">
    <property type="entry name" value="HTH_ARAC_FAMILY_2"/>
    <property type="match status" value="1"/>
</dbReference>
<evidence type="ECO:0000256" key="3">
    <source>
        <dbReference type="ARBA" id="ARBA00023163"/>
    </source>
</evidence>
<comment type="caution">
    <text evidence="5">The sequence shown here is derived from an EMBL/GenBank/DDBJ whole genome shotgun (WGS) entry which is preliminary data.</text>
</comment>
<keyword evidence="2" id="KW-0238">DNA-binding</keyword>
<keyword evidence="3" id="KW-0804">Transcription</keyword>
<keyword evidence="1" id="KW-0805">Transcription regulation</keyword>
<protein>
    <submittedName>
        <fullName evidence="5">AraC family transcriptional regulator</fullName>
    </submittedName>
</protein>
<gene>
    <name evidence="5" type="ORF">GCM10009118_27160</name>
</gene>
<dbReference type="PRINTS" id="PR00032">
    <property type="entry name" value="HTHARAC"/>
</dbReference>
<keyword evidence="6" id="KW-1185">Reference proteome</keyword>
<feature type="domain" description="HTH araC/xylS-type" evidence="4">
    <location>
        <begin position="201"/>
        <end position="301"/>
    </location>
</feature>
<organism evidence="5 6">
    <name type="scientific">Wandonia haliotis</name>
    <dbReference type="NCBI Taxonomy" id="574963"/>
    <lineage>
        <taxon>Bacteria</taxon>
        <taxon>Pseudomonadati</taxon>
        <taxon>Bacteroidota</taxon>
        <taxon>Flavobacteriia</taxon>
        <taxon>Flavobacteriales</taxon>
        <taxon>Crocinitomicaceae</taxon>
        <taxon>Wandonia</taxon>
    </lineage>
</organism>
<name>A0ABN1MSL1_9FLAO</name>